<dbReference type="Proteomes" id="UP000556611">
    <property type="component" value="Unassembled WGS sequence"/>
</dbReference>
<sequence length="56" mass="6053">MCSAITCRVCGKTTWTGCGSHVDAVRATVRPEDWCDGHAATGAASEQPAKRGWFRR</sequence>
<gene>
    <name evidence="1" type="ORF">HHU10_17340</name>
</gene>
<protein>
    <submittedName>
        <fullName evidence="1">Uncharacterized protein</fullName>
    </submittedName>
</protein>
<dbReference type="PANTHER" id="PTHR34724:SF2">
    <property type="entry name" value="OS12G0596101 PROTEIN"/>
    <property type="match status" value="1"/>
</dbReference>
<evidence type="ECO:0000313" key="2">
    <source>
        <dbReference type="Proteomes" id="UP000556611"/>
    </source>
</evidence>
<name>A0ABX1LKB7_9ACTN</name>
<keyword evidence="2" id="KW-1185">Reference proteome</keyword>
<reference evidence="1 2" key="1">
    <citation type="submission" date="2020-04" db="EMBL/GenBank/DDBJ databases">
        <title>MicrobeNet Type strains.</title>
        <authorList>
            <person name="Nicholson A.C."/>
        </authorList>
    </citation>
    <scope>NUCLEOTIDE SEQUENCE [LARGE SCALE GENOMIC DNA]</scope>
    <source>
        <strain evidence="1 2">ATCC BAA-330</strain>
    </source>
</reference>
<dbReference type="PANTHER" id="PTHR34724">
    <property type="entry name" value="OS12G0596101 PROTEIN"/>
    <property type="match status" value="1"/>
</dbReference>
<dbReference type="RefSeq" id="WP_166443252.1">
    <property type="nucleotide sequence ID" value="NZ_JABARZ010000018.1"/>
</dbReference>
<organism evidence="1 2">
    <name type="scientific">Tsukamurella columbiensis</name>
    <dbReference type="NCBI Taxonomy" id="128509"/>
    <lineage>
        <taxon>Bacteria</taxon>
        <taxon>Bacillati</taxon>
        <taxon>Actinomycetota</taxon>
        <taxon>Actinomycetes</taxon>
        <taxon>Mycobacteriales</taxon>
        <taxon>Tsukamurellaceae</taxon>
        <taxon>Tsukamurella</taxon>
    </lineage>
</organism>
<comment type="caution">
    <text evidence="1">The sequence shown here is derived from an EMBL/GenBank/DDBJ whole genome shotgun (WGS) entry which is preliminary data.</text>
</comment>
<proteinExistence type="predicted"/>
<accession>A0ABX1LKB7</accession>
<evidence type="ECO:0000313" key="1">
    <source>
        <dbReference type="EMBL" id="NMD57383.1"/>
    </source>
</evidence>
<dbReference type="EMBL" id="JABARZ010000018">
    <property type="protein sequence ID" value="NMD57383.1"/>
    <property type="molecule type" value="Genomic_DNA"/>
</dbReference>